<keyword evidence="7" id="KW-1185">Reference proteome</keyword>
<dbReference type="STRING" id="390242.SAMN04488024_106265"/>
<dbReference type="EMBL" id="FMZH01000006">
    <property type="protein sequence ID" value="SDD57366.1"/>
    <property type="molecule type" value="Genomic_DNA"/>
</dbReference>
<comment type="similarity">
    <text evidence="1 5">Belongs to the KptA/TPT1 family.</text>
</comment>
<dbReference type="Gene3D" id="3.20.170.30">
    <property type="match status" value="1"/>
</dbReference>
<evidence type="ECO:0000256" key="2">
    <source>
        <dbReference type="ARBA" id="ARBA00022679"/>
    </source>
</evidence>
<dbReference type="SUPFAM" id="SSF56399">
    <property type="entry name" value="ADP-ribosylation"/>
    <property type="match status" value="1"/>
</dbReference>
<dbReference type="InterPro" id="IPR002745">
    <property type="entry name" value="Ptrans_KptA/Tpt1"/>
</dbReference>
<reference evidence="7" key="1">
    <citation type="submission" date="2016-10" db="EMBL/GenBank/DDBJ databases">
        <authorList>
            <person name="Varghese N."/>
            <person name="Submissions S."/>
        </authorList>
    </citation>
    <scope>NUCLEOTIDE SEQUENCE [LARGE SCALE GENOMIC DNA]</scope>
    <source>
        <strain evidence="7">DSM 18609</strain>
    </source>
</reference>
<dbReference type="GO" id="GO:0003950">
    <property type="term" value="F:NAD+ poly-ADP-ribosyltransferase activity"/>
    <property type="evidence" value="ECO:0007669"/>
    <property type="project" value="InterPro"/>
</dbReference>
<evidence type="ECO:0000313" key="7">
    <source>
        <dbReference type="Proteomes" id="UP000199455"/>
    </source>
</evidence>
<dbReference type="InterPro" id="IPR022928">
    <property type="entry name" value="RNA_2'-PTrans_KptA"/>
</dbReference>
<evidence type="ECO:0000256" key="3">
    <source>
        <dbReference type="ARBA" id="ARBA00023027"/>
    </source>
</evidence>
<dbReference type="GO" id="GO:0000215">
    <property type="term" value="F:tRNA 2'-phosphotransferase activity"/>
    <property type="evidence" value="ECO:0007669"/>
    <property type="project" value="TreeGrafter"/>
</dbReference>
<dbReference type="RefSeq" id="WP_090769971.1">
    <property type="nucleotide sequence ID" value="NZ_FMZH01000006.1"/>
</dbReference>
<proteinExistence type="inferred from homology"/>
<dbReference type="Pfam" id="PF01885">
    <property type="entry name" value="PTS_2-RNA"/>
    <property type="match status" value="1"/>
</dbReference>
<comment type="function">
    <text evidence="4 5">Removes the 2'-phosphate from RNA via an intermediate in which the phosphate is ADP-ribosylated by NAD followed by a presumed transesterification to release the RNA and generate ADP-ribose 1''-2''-cyclic phosphate (APPR&gt;P). May function as an ADP-ribosylase.</text>
</comment>
<protein>
    <recommendedName>
        <fullName evidence="5">Probable RNA 2'-phosphotransferase</fullName>
        <ecNumber evidence="5">2.7.1.-</ecNumber>
    </recommendedName>
</protein>
<dbReference type="NCBIfam" id="NF002014">
    <property type="entry name" value="PRK00819.1-4"/>
    <property type="match status" value="1"/>
</dbReference>
<dbReference type="EC" id="2.7.1.-" evidence="5"/>
<dbReference type="Proteomes" id="UP000199455">
    <property type="component" value="Unassembled WGS sequence"/>
</dbReference>
<dbReference type="Gene3D" id="1.10.10.970">
    <property type="entry name" value="RNA 2'-phosphotransferase, Tpt1/KptA family, N-terminal domain"/>
    <property type="match status" value="1"/>
</dbReference>
<dbReference type="PANTHER" id="PTHR12684:SF2">
    <property type="entry name" value="TRNA 2'-PHOSPHOTRANSFERASE 1"/>
    <property type="match status" value="1"/>
</dbReference>
<organism evidence="6 7">
    <name type="scientific">Pedobacter soli</name>
    <dbReference type="NCBI Taxonomy" id="390242"/>
    <lineage>
        <taxon>Bacteria</taxon>
        <taxon>Pseudomonadati</taxon>
        <taxon>Bacteroidota</taxon>
        <taxon>Sphingobacteriia</taxon>
        <taxon>Sphingobacteriales</taxon>
        <taxon>Sphingobacteriaceae</taxon>
        <taxon>Pedobacter</taxon>
    </lineage>
</organism>
<dbReference type="InterPro" id="IPR042081">
    <property type="entry name" value="RNA_2'-PTrans_C"/>
</dbReference>
<accession>A0A1G6VX26</accession>
<evidence type="ECO:0000256" key="4">
    <source>
        <dbReference type="ARBA" id="ARBA00025212"/>
    </source>
</evidence>
<evidence type="ECO:0000313" key="6">
    <source>
        <dbReference type="EMBL" id="SDD57366.1"/>
    </source>
</evidence>
<dbReference type="AlphaFoldDB" id="A0A1G6VX26"/>
<keyword evidence="3 5" id="KW-0520">NAD</keyword>
<evidence type="ECO:0000256" key="1">
    <source>
        <dbReference type="ARBA" id="ARBA00009836"/>
    </source>
</evidence>
<name>A0A1G6VX26_9SPHI</name>
<keyword evidence="2 5" id="KW-0808">Transferase</keyword>
<gene>
    <name evidence="5" type="primary">kptA</name>
    <name evidence="6" type="ORF">SAMN04488024_106265</name>
</gene>
<dbReference type="InterPro" id="IPR042080">
    <property type="entry name" value="RNA_2'-PTrans_N"/>
</dbReference>
<dbReference type="PANTHER" id="PTHR12684">
    <property type="entry name" value="PUTATIVE PHOSPHOTRANSFERASE"/>
    <property type="match status" value="1"/>
</dbReference>
<dbReference type="GO" id="GO:0006388">
    <property type="term" value="P:tRNA splicing, via endonucleolytic cleavage and ligation"/>
    <property type="evidence" value="ECO:0007669"/>
    <property type="project" value="UniProtKB-UniRule"/>
</dbReference>
<sequence length="180" mass="20312">MDEKITKGISKFLSFVLRHSPETIGLSLDENGWANVDELLQKSSRDGKILTIEMLTHVVESNDKKRFAFNNDKTKIRASQGHSIEIELNLMAVTPPEQLYHGTVAKYLEGIKKEGLLKMSRQHVHLSKDKETAVKVGSRRGLAQILTVNAGEMHRDGFQFFLSDNGVWLTDSVPENYIAF</sequence>
<evidence type="ECO:0000256" key="5">
    <source>
        <dbReference type="HAMAP-Rule" id="MF_00299"/>
    </source>
</evidence>
<dbReference type="HAMAP" id="MF_00299">
    <property type="entry name" value="KptA"/>
    <property type="match status" value="1"/>
</dbReference>